<dbReference type="EMBL" id="JAHYIQ010000008">
    <property type="protein sequence ID" value="KAK1129833.1"/>
    <property type="molecule type" value="Genomic_DNA"/>
</dbReference>
<keyword evidence="1" id="KW-0449">Lipoprotein</keyword>
<gene>
    <name evidence="2" type="ORF">K0M31_019541</name>
</gene>
<keyword evidence="1" id="KW-0336">GPI-anchor</keyword>
<comment type="catalytic activity">
    <reaction evidence="1">
        <text>an L-aminoacyl-L-amino acid + H2O = 2 an L-alpha-amino acid</text>
        <dbReference type="Rhea" id="RHEA:48940"/>
        <dbReference type="ChEBI" id="CHEBI:15377"/>
        <dbReference type="ChEBI" id="CHEBI:59869"/>
        <dbReference type="ChEBI" id="CHEBI:77460"/>
        <dbReference type="EC" id="3.4.13.19"/>
    </reaction>
</comment>
<comment type="similarity">
    <text evidence="1">Belongs to the metallo-dependent hydrolases superfamily. Peptidase M19 family.</text>
</comment>
<dbReference type="AlphaFoldDB" id="A0AA40G2F3"/>
<keyword evidence="1" id="KW-0645">Protease</keyword>
<keyword evidence="1" id="KW-1015">Disulfide bond</keyword>
<keyword evidence="1" id="KW-0325">Glycoprotein</keyword>
<dbReference type="SUPFAM" id="SSF51556">
    <property type="entry name" value="Metallo-dependent hydrolases"/>
    <property type="match status" value="1"/>
</dbReference>
<keyword evidence="1" id="KW-0479">Metal-binding</keyword>
<dbReference type="GO" id="GO:0006508">
    <property type="term" value="P:proteolysis"/>
    <property type="evidence" value="ECO:0007669"/>
    <property type="project" value="UniProtKB-KW"/>
</dbReference>
<organism evidence="2 3">
    <name type="scientific">Melipona bicolor</name>
    <dbReference type="NCBI Taxonomy" id="60889"/>
    <lineage>
        <taxon>Eukaryota</taxon>
        <taxon>Metazoa</taxon>
        <taxon>Ecdysozoa</taxon>
        <taxon>Arthropoda</taxon>
        <taxon>Hexapoda</taxon>
        <taxon>Insecta</taxon>
        <taxon>Pterygota</taxon>
        <taxon>Neoptera</taxon>
        <taxon>Endopterygota</taxon>
        <taxon>Hymenoptera</taxon>
        <taxon>Apocrita</taxon>
        <taxon>Aculeata</taxon>
        <taxon>Apoidea</taxon>
        <taxon>Anthophila</taxon>
        <taxon>Apidae</taxon>
        <taxon>Melipona</taxon>
    </lineage>
</organism>
<dbReference type="Gene3D" id="3.20.20.140">
    <property type="entry name" value="Metal-dependent hydrolases"/>
    <property type="match status" value="1"/>
</dbReference>
<reference evidence="2" key="1">
    <citation type="submission" date="2021-10" db="EMBL/GenBank/DDBJ databases">
        <title>Melipona bicolor Genome sequencing and assembly.</title>
        <authorList>
            <person name="Araujo N.S."/>
            <person name="Arias M.C."/>
        </authorList>
    </citation>
    <scope>NUCLEOTIDE SEQUENCE</scope>
    <source>
        <strain evidence="2">USP_2M_L1-L4_2017</strain>
        <tissue evidence="2">Whole body</tissue>
    </source>
</reference>
<dbReference type="Proteomes" id="UP001177670">
    <property type="component" value="Unassembled WGS sequence"/>
</dbReference>
<evidence type="ECO:0000256" key="1">
    <source>
        <dbReference type="RuleBase" id="RU341113"/>
    </source>
</evidence>
<dbReference type="GO" id="GO:0070573">
    <property type="term" value="F:metallodipeptidase activity"/>
    <property type="evidence" value="ECO:0007669"/>
    <property type="project" value="InterPro"/>
</dbReference>
<dbReference type="InterPro" id="IPR008257">
    <property type="entry name" value="Pept_M19"/>
</dbReference>
<sequence length="127" mass="13720">MSVNFYNVGGTGECKTGRRVAAAGKRNSVRHGGRPATDRSCCRGWKAVVRELNRLGMLVDLSHVSTRTMRAALQTTRAPVIFSHSAARALCNSTRNVPDDVLRNLVSSPRATTPTWKSCGMYGNAIG</sequence>
<proteinExistence type="inferred from homology"/>
<keyword evidence="1" id="KW-0224">Dipeptidase</keyword>
<comment type="cofactor">
    <cofactor evidence="1">
        <name>Zn(2+)</name>
        <dbReference type="ChEBI" id="CHEBI:29105"/>
    </cofactor>
</comment>
<comment type="subunit">
    <text evidence="1">Homodimer; disulfide-linked.</text>
</comment>
<accession>A0AA40G2F3</accession>
<dbReference type="EC" id="3.4.13.19" evidence="1"/>
<keyword evidence="3" id="KW-1185">Reference proteome</keyword>
<comment type="subcellular location">
    <subcellularLocation>
        <location evidence="1">Membrane</location>
        <topology evidence="1">Lipid-anchor</topology>
        <topology evidence="1">GPI-anchor</topology>
    </subcellularLocation>
</comment>
<keyword evidence="1" id="KW-0472">Membrane</keyword>
<dbReference type="PROSITE" id="PS51365">
    <property type="entry name" value="RENAL_DIPEPTIDASE_2"/>
    <property type="match status" value="1"/>
</dbReference>
<dbReference type="GO" id="GO:0098552">
    <property type="term" value="C:side of membrane"/>
    <property type="evidence" value="ECO:0007669"/>
    <property type="project" value="UniProtKB-KW"/>
</dbReference>
<evidence type="ECO:0000313" key="3">
    <source>
        <dbReference type="Proteomes" id="UP001177670"/>
    </source>
</evidence>
<dbReference type="GO" id="GO:0046872">
    <property type="term" value="F:metal ion binding"/>
    <property type="evidence" value="ECO:0007669"/>
    <property type="project" value="UniProtKB-UniRule"/>
</dbReference>
<comment type="caution">
    <text evidence="2">The sequence shown here is derived from an EMBL/GenBank/DDBJ whole genome shotgun (WGS) entry which is preliminary data.</text>
</comment>
<keyword evidence="1" id="KW-0378">Hydrolase</keyword>
<name>A0AA40G2F3_9HYME</name>
<evidence type="ECO:0000313" key="2">
    <source>
        <dbReference type="EMBL" id="KAK1129833.1"/>
    </source>
</evidence>
<dbReference type="Pfam" id="PF01244">
    <property type="entry name" value="Peptidase_M19"/>
    <property type="match status" value="1"/>
</dbReference>
<protein>
    <recommendedName>
        <fullName evidence="1">Dipeptidase</fullName>
        <ecNumber evidence="1">3.4.13.19</ecNumber>
    </recommendedName>
</protein>
<dbReference type="PANTHER" id="PTHR10443:SF12">
    <property type="entry name" value="DIPEPTIDASE"/>
    <property type="match status" value="1"/>
</dbReference>
<dbReference type="PANTHER" id="PTHR10443">
    <property type="entry name" value="MICROSOMAL DIPEPTIDASE"/>
    <property type="match status" value="1"/>
</dbReference>
<dbReference type="InterPro" id="IPR032466">
    <property type="entry name" value="Metal_Hydrolase"/>
</dbReference>
<keyword evidence="1" id="KW-0862">Zinc</keyword>
<keyword evidence="1" id="KW-0482">Metalloprotease</keyword>